<reference evidence="1" key="1">
    <citation type="submission" date="2023-07" db="EMBL/GenBank/DDBJ databases">
        <title>Mucosal microbiota of week-old chicken and adult hens.</title>
        <authorList>
            <person name="Volf J."/>
            <person name="Karasova D."/>
            <person name="Crhanova M."/>
            <person name="Faldynova M."/>
            <person name="Prikrylova H."/>
            <person name="Zeman M."/>
            <person name="Babak V."/>
            <person name="Rajova J."/>
            <person name="Rychlik I."/>
        </authorList>
    </citation>
    <scope>NUCLEOTIDE SEQUENCE</scope>
    <source>
        <strain evidence="1">ET902</strain>
    </source>
</reference>
<sequence length="220" mass="23830">MKKILIIIFISLALSSCKYKPISSYCMCGPSNIDIENTAISSIGANSTEEEIKTALENNRNETGKNIISVTGHIDNSSQIFDNIKKALQDETDIILDLSGSSFETSYTFTLEGTSALTTVLLPPLQQITANFFKDCTSLVNIQIPSTVVKIDNTSFENCTSLKNVEYLGTSPNAVSASPFTSASTTDLYLPNVASNPNNNSWDNFLGVSWTSVHYGASIN</sequence>
<comment type="caution">
    <text evidence="1">The sequence shown here is derived from an EMBL/GenBank/DDBJ whole genome shotgun (WGS) entry which is preliminary data.</text>
</comment>
<dbReference type="SUPFAM" id="SSF52058">
    <property type="entry name" value="L domain-like"/>
    <property type="match status" value="1"/>
</dbReference>
<dbReference type="Proteomes" id="UP001175147">
    <property type="component" value="Unassembled WGS sequence"/>
</dbReference>
<protein>
    <submittedName>
        <fullName evidence="1">Leucine-rich repeat protein</fullName>
    </submittedName>
</protein>
<proteinExistence type="predicted"/>
<dbReference type="InterPro" id="IPR032675">
    <property type="entry name" value="LRR_dom_sf"/>
</dbReference>
<gene>
    <name evidence="1" type="ORF">Q5M86_02130</name>
</gene>
<dbReference type="PROSITE" id="PS51257">
    <property type="entry name" value="PROKAR_LIPOPROTEIN"/>
    <property type="match status" value="1"/>
</dbReference>
<dbReference type="EMBL" id="JAUPBM010000013">
    <property type="protein sequence ID" value="MDO7019567.1"/>
    <property type="molecule type" value="Genomic_DNA"/>
</dbReference>
<dbReference type="Gene3D" id="3.80.10.10">
    <property type="entry name" value="Ribonuclease Inhibitor"/>
    <property type="match status" value="1"/>
</dbReference>
<dbReference type="InterPro" id="IPR026906">
    <property type="entry name" value="LRR_5"/>
</dbReference>
<keyword evidence="2" id="KW-1185">Reference proteome</keyword>
<dbReference type="RefSeq" id="WP_020003444.1">
    <property type="nucleotide sequence ID" value="NZ_JAUPBL010000019.1"/>
</dbReference>
<evidence type="ECO:0000313" key="1">
    <source>
        <dbReference type="EMBL" id="MDO7019567.1"/>
    </source>
</evidence>
<evidence type="ECO:0000313" key="2">
    <source>
        <dbReference type="Proteomes" id="UP001175147"/>
    </source>
</evidence>
<organism evidence="1 2">
    <name type="scientific">Brachyspira innocens</name>
    <dbReference type="NCBI Taxonomy" id="13264"/>
    <lineage>
        <taxon>Bacteria</taxon>
        <taxon>Pseudomonadati</taxon>
        <taxon>Spirochaetota</taxon>
        <taxon>Spirochaetia</taxon>
        <taxon>Brachyspirales</taxon>
        <taxon>Brachyspiraceae</taxon>
        <taxon>Brachyspira</taxon>
    </lineage>
</organism>
<accession>A0ABT8YUL2</accession>
<name>A0ABT8YUL2_9SPIR</name>
<dbReference type="Pfam" id="PF13306">
    <property type="entry name" value="LRR_5"/>
    <property type="match status" value="1"/>
</dbReference>